<dbReference type="Gene3D" id="1.20.1280.50">
    <property type="match status" value="1"/>
</dbReference>
<evidence type="ECO:0000313" key="2">
    <source>
        <dbReference type="EMBL" id="KAF9949787.1"/>
    </source>
</evidence>
<reference evidence="2" key="1">
    <citation type="journal article" date="2020" name="Fungal Divers.">
        <title>Resolving the Mortierellaceae phylogeny through synthesis of multi-gene phylogenetics and phylogenomics.</title>
        <authorList>
            <person name="Vandepol N."/>
            <person name="Liber J."/>
            <person name="Desiro A."/>
            <person name="Na H."/>
            <person name="Kennedy M."/>
            <person name="Barry K."/>
            <person name="Grigoriev I.V."/>
            <person name="Miller A.N."/>
            <person name="O'Donnell K."/>
            <person name="Stajich J.E."/>
            <person name="Bonito G."/>
        </authorList>
    </citation>
    <scope>NUCLEOTIDE SEQUENCE</scope>
    <source>
        <strain evidence="2">CK1249</strain>
    </source>
</reference>
<dbReference type="Gene3D" id="3.80.10.10">
    <property type="entry name" value="Ribonuclease Inhibitor"/>
    <property type="match status" value="1"/>
</dbReference>
<organism evidence="2 3">
    <name type="scientific">Mortierella alpina</name>
    <name type="common">Oleaginous fungus</name>
    <name type="synonym">Mortierella renispora</name>
    <dbReference type="NCBI Taxonomy" id="64518"/>
    <lineage>
        <taxon>Eukaryota</taxon>
        <taxon>Fungi</taxon>
        <taxon>Fungi incertae sedis</taxon>
        <taxon>Mucoromycota</taxon>
        <taxon>Mortierellomycotina</taxon>
        <taxon>Mortierellomycetes</taxon>
        <taxon>Mortierellales</taxon>
        <taxon>Mortierellaceae</taxon>
        <taxon>Mortierella</taxon>
    </lineage>
</organism>
<dbReference type="PROSITE" id="PS50181">
    <property type="entry name" value="FBOX"/>
    <property type="match status" value="1"/>
</dbReference>
<evidence type="ECO:0000259" key="1">
    <source>
        <dbReference type="PROSITE" id="PS50181"/>
    </source>
</evidence>
<dbReference type="EMBL" id="JAAAHY010001372">
    <property type="protein sequence ID" value="KAF9949787.1"/>
    <property type="molecule type" value="Genomic_DNA"/>
</dbReference>
<dbReference type="SUPFAM" id="SSF81383">
    <property type="entry name" value="F-box domain"/>
    <property type="match status" value="1"/>
</dbReference>
<dbReference type="InterPro" id="IPR036047">
    <property type="entry name" value="F-box-like_dom_sf"/>
</dbReference>
<evidence type="ECO:0000313" key="3">
    <source>
        <dbReference type="Proteomes" id="UP000738359"/>
    </source>
</evidence>
<proteinExistence type="predicted"/>
<gene>
    <name evidence="2" type="ORF">BGZ70_001631</name>
</gene>
<comment type="caution">
    <text evidence="2">The sequence shown here is derived from an EMBL/GenBank/DDBJ whole genome shotgun (WGS) entry which is preliminary data.</text>
</comment>
<feature type="domain" description="F-box" evidence="1">
    <location>
        <begin position="21"/>
        <end position="66"/>
    </location>
</feature>
<dbReference type="OrthoDB" id="2338066at2759"/>
<keyword evidence="3" id="KW-1185">Reference proteome</keyword>
<dbReference type="InterPro" id="IPR032675">
    <property type="entry name" value="LRR_dom_sf"/>
</dbReference>
<dbReference type="AlphaFoldDB" id="A0A9P6IW66"/>
<dbReference type="SUPFAM" id="SSF52047">
    <property type="entry name" value="RNI-like"/>
    <property type="match status" value="1"/>
</dbReference>
<sequence>MINYHPSPLLRVQPFTAFTLRDCISQLPVEMHSEIASFLSPNDLAACVRVNKTWFALYNRELWRTIDILDKQAFYRFAYAAPAALVRNGHLMRDVQTEHYLLVRILALGHNCTRLRSLQICSNGDENTQALQPVDIDFLAKVLQRNPGLELLYVHDPTTAPNAHQARLFAAIPPGLVDLILHGTEFQQSYQPTEGDHTIGAFITTTGDTDILMDKDPPTFPLGLETLALVGCFDYNHALFQFLSRCQSLQHIELGGREDIPVQGLCSLFQRACPNLISLRLTVPSYNDTHLADMISSGSVRGWRHLHLQGGDLGPLSRQALLQRAGTLESLGLEFWDSLSSAEIQQFLCLASQLRKFVMEPVLPSTSGRLHARDVIRSRWACQSLEVLKVVIDQIPRPDLCERTNGRPLEGALHEGSSMEESFQIQQRVYEQLGRLGQLRMLDLGISMRAQEWNDVIYEAEVASETVFLDLDRPQQGRQYECLSFTLESGLGWMAGLGKLEALQLQNMAVGFENWEEQQWAEQNWTCLSVVLTREEDGLIDLTAVEEW</sequence>
<dbReference type="Proteomes" id="UP000738359">
    <property type="component" value="Unassembled WGS sequence"/>
</dbReference>
<name>A0A9P6IW66_MORAP</name>
<protein>
    <recommendedName>
        <fullName evidence="1">F-box domain-containing protein</fullName>
    </recommendedName>
</protein>
<dbReference type="InterPro" id="IPR001810">
    <property type="entry name" value="F-box_dom"/>
</dbReference>
<accession>A0A9P6IW66</accession>
<dbReference type="Pfam" id="PF12937">
    <property type="entry name" value="F-box-like"/>
    <property type="match status" value="1"/>
</dbReference>